<evidence type="ECO:0000313" key="1">
    <source>
        <dbReference type="EMBL" id="MCS0493545.1"/>
    </source>
</evidence>
<keyword evidence="2" id="KW-1185">Reference proteome</keyword>
<accession>A0A9X2PCQ0</accession>
<gene>
    <name evidence="1" type="ORF">NVS89_00440</name>
</gene>
<reference evidence="1" key="1">
    <citation type="submission" date="2022-08" db="EMBL/GenBank/DDBJ databases">
        <authorList>
            <person name="Li F."/>
        </authorList>
    </citation>
    <scope>NUCLEOTIDE SEQUENCE</scope>
    <source>
        <strain evidence="1">MQZ15Z-1</strain>
    </source>
</reference>
<dbReference type="Proteomes" id="UP001151088">
    <property type="component" value="Unassembled WGS sequence"/>
</dbReference>
<dbReference type="AlphaFoldDB" id="A0A9X2PCQ0"/>
<evidence type="ECO:0000313" key="2">
    <source>
        <dbReference type="Proteomes" id="UP001151088"/>
    </source>
</evidence>
<protein>
    <submittedName>
        <fullName evidence="1">Uncharacterized protein</fullName>
    </submittedName>
</protein>
<comment type="caution">
    <text evidence="1">The sequence shown here is derived from an EMBL/GenBank/DDBJ whole genome shotgun (WGS) entry which is preliminary data.</text>
</comment>
<dbReference type="EMBL" id="JANTHZ010000001">
    <property type="protein sequence ID" value="MCS0493545.1"/>
    <property type="molecule type" value="Genomic_DNA"/>
</dbReference>
<sequence length="113" mass="12251">MSAMHSELPGLLKNLTALIEASKYTEAAEAYAAFVKEHPTTRFLASEPVPFKLGDHFAKKFGSSATSTFTLQHITWAEDVKKALNEGPAAFAELATRDEGRVAEIAKTVKKVA</sequence>
<organism evidence="1 2">
    <name type="scientific">Ancylobacter mangrovi</name>
    <dbReference type="NCBI Taxonomy" id="2972472"/>
    <lineage>
        <taxon>Bacteria</taxon>
        <taxon>Pseudomonadati</taxon>
        <taxon>Pseudomonadota</taxon>
        <taxon>Alphaproteobacteria</taxon>
        <taxon>Hyphomicrobiales</taxon>
        <taxon>Xanthobacteraceae</taxon>
        <taxon>Ancylobacter</taxon>
    </lineage>
</organism>
<proteinExistence type="predicted"/>
<dbReference type="RefSeq" id="WP_258730483.1">
    <property type="nucleotide sequence ID" value="NZ_JANTHY010000001.1"/>
</dbReference>
<name>A0A9X2PCQ0_9HYPH</name>